<evidence type="ECO:0000313" key="5">
    <source>
        <dbReference type="Proteomes" id="UP000239648"/>
    </source>
</evidence>
<name>A0A2S6G7B9_9GAMM</name>
<dbReference type="Pfam" id="PF04402">
    <property type="entry name" value="SIMPL"/>
    <property type="match status" value="1"/>
</dbReference>
<organism evidence="3 4">
    <name type="scientific">Marinobacter persicus</name>
    <dbReference type="NCBI Taxonomy" id="930118"/>
    <lineage>
        <taxon>Bacteria</taxon>
        <taxon>Pseudomonadati</taxon>
        <taxon>Pseudomonadota</taxon>
        <taxon>Gammaproteobacteria</taxon>
        <taxon>Pseudomonadales</taxon>
        <taxon>Marinobacteraceae</taxon>
        <taxon>Marinobacter</taxon>
    </lineage>
</organism>
<dbReference type="Gene3D" id="3.30.110.170">
    <property type="entry name" value="Protein of unknown function (DUF541), domain 1"/>
    <property type="match status" value="1"/>
</dbReference>
<dbReference type="PANTHER" id="PTHR34387:SF2">
    <property type="entry name" value="SLR1258 PROTEIN"/>
    <property type="match status" value="1"/>
</dbReference>
<dbReference type="PANTHER" id="PTHR34387">
    <property type="entry name" value="SLR1258 PROTEIN"/>
    <property type="match status" value="1"/>
</dbReference>
<dbReference type="InterPro" id="IPR052022">
    <property type="entry name" value="26kDa_periplasmic_antigen"/>
</dbReference>
<proteinExistence type="predicted"/>
<dbReference type="GO" id="GO:0006974">
    <property type="term" value="P:DNA damage response"/>
    <property type="evidence" value="ECO:0007669"/>
    <property type="project" value="TreeGrafter"/>
</dbReference>
<dbReference type="EMBL" id="PTIU01000008">
    <property type="protein sequence ID" value="PPK55051.1"/>
    <property type="molecule type" value="Genomic_DNA"/>
</dbReference>
<dbReference type="Proteomes" id="UP000239446">
    <property type="component" value="Unassembled WGS sequence"/>
</dbReference>
<accession>A0A2S6G7B9</accession>
<dbReference type="RefSeq" id="WP_104415912.1">
    <property type="nucleotide sequence ID" value="NZ_PTIT01000008.1"/>
</dbReference>
<dbReference type="OrthoDB" id="6360038at2"/>
<evidence type="ECO:0000313" key="2">
    <source>
        <dbReference type="EMBL" id="PPK52015.1"/>
    </source>
</evidence>
<reference evidence="3 4" key="2">
    <citation type="submission" date="2018-02" db="EMBL/GenBank/DDBJ databases">
        <title>Subsurface microbial communities from deep shales in Ohio and West Virginia, USA.</title>
        <authorList>
            <person name="Wrighton K."/>
        </authorList>
    </citation>
    <scope>NUCLEOTIDE SEQUENCE [LARGE SCALE GENOMIC DNA]</scope>
    <source>
        <strain evidence="3 4">UTICA-S1B9</strain>
    </source>
</reference>
<dbReference type="EMBL" id="PTIT01000008">
    <property type="protein sequence ID" value="PPK52015.1"/>
    <property type="molecule type" value="Genomic_DNA"/>
</dbReference>
<dbReference type="InterPro" id="IPR007497">
    <property type="entry name" value="SIMPL/DUF541"/>
</dbReference>
<reference evidence="2 5" key="1">
    <citation type="submission" date="2018-02" db="EMBL/GenBank/DDBJ databases">
        <title>Deep subsurface shale carbon reservoir microbial communities from Ohio and West Virginia, USA.</title>
        <authorList>
            <person name="Wrighton K."/>
        </authorList>
    </citation>
    <scope>NUCLEOTIDE SEQUENCE [LARGE SCALE GENOMIC DNA]</scope>
    <source>
        <strain evidence="2 5">UTICA-S1B6</strain>
    </source>
</reference>
<dbReference type="AlphaFoldDB" id="A0A2S6G7B9"/>
<keyword evidence="1" id="KW-0732">Signal</keyword>
<evidence type="ECO:0000313" key="3">
    <source>
        <dbReference type="EMBL" id="PPK55051.1"/>
    </source>
</evidence>
<gene>
    <name evidence="3" type="ORF">B0H24_1008111</name>
    <name evidence="2" type="ORF">BY455_108111</name>
</gene>
<evidence type="ECO:0000313" key="4">
    <source>
        <dbReference type="Proteomes" id="UP000239446"/>
    </source>
</evidence>
<dbReference type="Gene3D" id="3.30.70.2970">
    <property type="entry name" value="Protein of unknown function (DUF541), domain 2"/>
    <property type="match status" value="1"/>
</dbReference>
<protein>
    <recommendedName>
        <fullName evidence="6">SIMPL domain-containing protein</fullName>
    </recommendedName>
</protein>
<evidence type="ECO:0000256" key="1">
    <source>
        <dbReference type="SAM" id="SignalP"/>
    </source>
</evidence>
<feature type="chain" id="PRO_5015555451" description="SIMPL domain-containing protein" evidence="1">
    <location>
        <begin position="27"/>
        <end position="230"/>
    </location>
</feature>
<feature type="signal peptide" evidence="1">
    <location>
        <begin position="1"/>
        <end position="26"/>
    </location>
</feature>
<keyword evidence="5" id="KW-1185">Reference proteome</keyword>
<dbReference type="Proteomes" id="UP000239648">
    <property type="component" value="Unassembled WGS sequence"/>
</dbReference>
<sequence>MKKTLSTLVLAAGVLGTAALPLTAAAGEISLRGEGTVNYTPDSARLQFTASAEHERPEKASEQVAEAMKQWRRAIRPYRDELKDYSDANLTLYTRRLPVRDNNEKQETRAVASQTVSFTIADLELLNPLIDQAQKIGLQYHLGPQQFFHSDDAELEKQALARAIQDARERCQFVASQLEQRCGEVVSLSVDGGRRPVTMMRAEASSGGDAVSSIGPREINASVSATFELD</sequence>
<comment type="caution">
    <text evidence="3">The sequence shown here is derived from an EMBL/GenBank/DDBJ whole genome shotgun (WGS) entry which is preliminary data.</text>
</comment>
<evidence type="ECO:0008006" key="6">
    <source>
        <dbReference type="Google" id="ProtNLM"/>
    </source>
</evidence>